<dbReference type="AlphaFoldDB" id="A0A2G8BIP9"/>
<dbReference type="Pfam" id="PF02687">
    <property type="entry name" value="FtsX"/>
    <property type="match status" value="2"/>
</dbReference>
<evidence type="ECO:0000313" key="9">
    <source>
        <dbReference type="Proteomes" id="UP000595446"/>
    </source>
</evidence>
<comment type="similarity">
    <text evidence="6">Belongs to the ABC-4 integral membrane protein family.</text>
</comment>
<keyword evidence="3" id="KW-0812">Transmembrane</keyword>
<keyword evidence="5" id="KW-0472">Membrane</keyword>
<dbReference type="EMBL" id="AP024237">
    <property type="protein sequence ID" value="BCO37531.1"/>
    <property type="molecule type" value="Genomic_DNA"/>
</dbReference>
<dbReference type="PANTHER" id="PTHR30572">
    <property type="entry name" value="MEMBRANE COMPONENT OF TRANSPORTER-RELATED"/>
    <property type="match status" value="1"/>
</dbReference>
<comment type="subcellular location">
    <subcellularLocation>
        <location evidence="1">Cell membrane</location>
        <topology evidence="1">Multi-pass membrane protein</topology>
    </subcellularLocation>
</comment>
<organism evidence="8 9">
    <name type="scientific">Mycobacterium heckeshornense</name>
    <dbReference type="NCBI Taxonomy" id="110505"/>
    <lineage>
        <taxon>Bacteria</taxon>
        <taxon>Bacillati</taxon>
        <taxon>Actinomycetota</taxon>
        <taxon>Actinomycetes</taxon>
        <taxon>Mycobacteriales</taxon>
        <taxon>Mycobacteriaceae</taxon>
        <taxon>Mycobacterium</taxon>
    </lineage>
</organism>
<dbReference type="OrthoDB" id="4362224at2"/>
<keyword evidence="4" id="KW-1133">Transmembrane helix</keyword>
<evidence type="ECO:0000259" key="7">
    <source>
        <dbReference type="Pfam" id="PF02687"/>
    </source>
</evidence>
<evidence type="ECO:0000256" key="2">
    <source>
        <dbReference type="ARBA" id="ARBA00022475"/>
    </source>
</evidence>
<evidence type="ECO:0000256" key="4">
    <source>
        <dbReference type="ARBA" id="ARBA00022989"/>
    </source>
</evidence>
<dbReference type="GO" id="GO:0005886">
    <property type="term" value="C:plasma membrane"/>
    <property type="evidence" value="ECO:0007669"/>
    <property type="project" value="UniProtKB-SubCell"/>
</dbReference>
<reference evidence="8 9" key="1">
    <citation type="submission" date="2020-12" db="EMBL/GenBank/DDBJ databases">
        <title>Complete genome sequence of Mycobacterium heckeshornense JCM 15655T, closely related to a pathogenic non-tuberculous mycobacterial species Mycobacterium xenopi.</title>
        <authorList>
            <person name="Yoshida M."/>
            <person name="Fukano H."/>
            <person name="Asakura T."/>
            <person name="Suzuki M."/>
            <person name="Hoshino Y."/>
        </authorList>
    </citation>
    <scope>NUCLEOTIDE SEQUENCE [LARGE SCALE GENOMIC DNA]</scope>
    <source>
        <strain evidence="8 9">JCM 15655</strain>
    </source>
</reference>
<dbReference type="RefSeq" id="WP_082169595.1">
    <property type="nucleotide sequence ID" value="NZ_AP024237.1"/>
</dbReference>
<dbReference type="GO" id="GO:0022857">
    <property type="term" value="F:transmembrane transporter activity"/>
    <property type="evidence" value="ECO:0007669"/>
    <property type="project" value="TreeGrafter"/>
</dbReference>
<dbReference type="InterPro" id="IPR003838">
    <property type="entry name" value="ABC3_permease_C"/>
</dbReference>
<keyword evidence="2" id="KW-1003">Cell membrane</keyword>
<dbReference type="PANTHER" id="PTHR30572:SF4">
    <property type="entry name" value="ABC TRANSPORTER PERMEASE YTRF"/>
    <property type="match status" value="1"/>
</dbReference>
<sequence>MSRRSGDPVVKRRAGVIAAGSRLRLFSVRELVVHRRRTIASMTVMAIAATYLVAVFGIFGSITGSVNRLADAIAGIAALEISGITDAGFPDTVAADVAAVRGVAAAAPMIRTSASTPSGPVLLFGADEKSAALRGALKDVVGAPPAAPPGVSNGVQVGPGVGYAKGERFRLGSAEVTVAAVLEGKQLAELNGGHYILAPLPLAQQITGRPRQLDSILVTMKPGVDRAAVRAAITNAVNGRAIVADPSMRATRAGDGVKLMNYMSLIGAAVALVVGAFLIYTTMTMAIAQRRPVISILRAIGGRRETIVGDMLLEAAVLGLIGGAVGSGMGIVMGRTAIARLPPAMTQGLEARVQYWLPGHAIPAALAATVLTSVAASAMAARQVYRVSPIEALAPVGVSAADRVPRWLRIASGCGAVAVLAASILLALGRHCTFPFVAALALLGSEIALGFALTGPIVKATAAAARRFGSVGALAAATIERAPRRVWATVMTVLIAVVTTVVITGTNTDMIRSARAIFAPVAGVDVWVSADPPDRYPTDVLPQGVTGKLAAVPGVARVVEGACGFAEVGGTRVLLDGFARGSHDALYRALDEQVRNEVLAGRGVVLTQNLGKTLGVGVGDGLRLPTPHGPRRATVLAVVPYFSTVIGTVGMDLDHMRAWFDRPAPTTLQIFAAPGVDHARLLADVGRIVPAPNYVYDGHVALSGLEAPLHQSMFIANAVLVIVVFVAAVAVLNTLTLSVLDRRRELGVLRAMGSSRRFTLRMVLAEAAGIGVVGGVSGLVFGLVDQWLYSLVSGDIMNFAVGFRPSPAAVAFTAGALVLSLLGSVPPALRAARLNIIAAISAE</sequence>
<evidence type="ECO:0000256" key="3">
    <source>
        <dbReference type="ARBA" id="ARBA00022692"/>
    </source>
</evidence>
<dbReference type="InterPro" id="IPR050250">
    <property type="entry name" value="Macrolide_Exporter_MacB"/>
</dbReference>
<evidence type="ECO:0000256" key="6">
    <source>
        <dbReference type="ARBA" id="ARBA00038076"/>
    </source>
</evidence>
<name>A0A2G8BIP9_9MYCO</name>
<feature type="domain" description="ABC3 transporter permease C-terminal" evidence="7">
    <location>
        <begin position="718"/>
        <end position="836"/>
    </location>
</feature>
<feature type="domain" description="ABC3 transporter permease C-terminal" evidence="7">
    <location>
        <begin position="267"/>
        <end position="382"/>
    </location>
</feature>
<evidence type="ECO:0000256" key="1">
    <source>
        <dbReference type="ARBA" id="ARBA00004651"/>
    </source>
</evidence>
<evidence type="ECO:0000313" key="8">
    <source>
        <dbReference type="EMBL" id="BCO37531.1"/>
    </source>
</evidence>
<accession>A0A2G8BIP9</accession>
<protein>
    <submittedName>
        <fullName evidence="8">Permease</fullName>
    </submittedName>
</protein>
<gene>
    <name evidence="8" type="ORF">MHEC_39640</name>
</gene>
<dbReference type="Proteomes" id="UP000595446">
    <property type="component" value="Chromosome"/>
</dbReference>
<evidence type="ECO:0000256" key="5">
    <source>
        <dbReference type="ARBA" id="ARBA00023136"/>
    </source>
</evidence>
<proteinExistence type="inferred from homology"/>
<keyword evidence="9" id="KW-1185">Reference proteome</keyword>